<keyword evidence="3" id="KW-1185">Reference proteome</keyword>
<gene>
    <name evidence="2" type="ordered locus">BMAA0470</name>
</gene>
<proteinExistence type="predicted"/>
<dbReference type="KEGG" id="bma:BMAA0470"/>
<evidence type="ECO:0000313" key="2">
    <source>
        <dbReference type="EMBL" id="AAU46667.1"/>
    </source>
</evidence>
<accession>A0A0H2WDU2</accession>
<evidence type="ECO:0000313" key="3">
    <source>
        <dbReference type="Proteomes" id="UP000006693"/>
    </source>
</evidence>
<dbReference type="HOGENOM" id="CLU_2477389_0_0_4"/>
<protein>
    <submittedName>
        <fullName evidence="2">Uncharacterized protein</fullName>
    </submittedName>
</protein>
<dbReference type="Proteomes" id="UP000006693">
    <property type="component" value="Chromosome 2"/>
</dbReference>
<evidence type="ECO:0000256" key="1">
    <source>
        <dbReference type="SAM" id="MobiDB-lite"/>
    </source>
</evidence>
<reference evidence="2 3" key="1">
    <citation type="journal article" date="2004" name="Proc. Natl. Acad. Sci. U.S.A.">
        <title>Structural flexibility in the Burkholderia mallei genome.</title>
        <authorList>
            <person name="Nierman W.C."/>
            <person name="DeShazer D."/>
            <person name="Kim H.S."/>
            <person name="Tettelin H."/>
            <person name="Nelson K.E."/>
            <person name="Feldblyum T."/>
            <person name="Ulrich R.L."/>
            <person name="Ronning C.M."/>
            <person name="Brinkac L.M."/>
            <person name="Daugherty S.C."/>
            <person name="Davidsen T.D."/>
            <person name="Deboy R.T."/>
            <person name="Dimitrov G."/>
            <person name="Dodson R.J."/>
            <person name="Durkin A.S."/>
            <person name="Gwinn M.L."/>
            <person name="Haft D.H."/>
            <person name="Khouri H."/>
            <person name="Kolonay J.F."/>
            <person name="Madupu R."/>
            <person name="Mohammoud Y."/>
            <person name="Nelson W.C."/>
            <person name="Radune D."/>
            <person name="Romero C.M."/>
            <person name="Sarria S."/>
            <person name="Selengut J."/>
            <person name="Shamblin C."/>
            <person name="Sullivan S.A."/>
            <person name="White O."/>
            <person name="Yu Y."/>
            <person name="Zafar N."/>
            <person name="Zhou L."/>
            <person name="Fraser C.M."/>
        </authorList>
    </citation>
    <scope>NUCLEOTIDE SEQUENCE [LARGE SCALE GENOMIC DNA]</scope>
    <source>
        <strain evidence="2 3">ATCC 23344</strain>
    </source>
</reference>
<feature type="region of interest" description="Disordered" evidence="1">
    <location>
        <begin position="1"/>
        <end position="29"/>
    </location>
</feature>
<sequence>MPRECSGGTAPVPNRRSTPVADAAKNARSVTCSKVTNMSEKGKKASEFINRPKIRTTRIEPSAAAAAKRRNAVNRAFGPAPEPLKIQ</sequence>
<organism evidence="2 3">
    <name type="scientific">Burkholderia mallei (strain ATCC 23344)</name>
    <dbReference type="NCBI Taxonomy" id="243160"/>
    <lineage>
        <taxon>Bacteria</taxon>
        <taxon>Pseudomonadati</taxon>
        <taxon>Pseudomonadota</taxon>
        <taxon>Betaproteobacteria</taxon>
        <taxon>Burkholderiales</taxon>
        <taxon>Burkholderiaceae</taxon>
        <taxon>Burkholderia</taxon>
        <taxon>pseudomallei group</taxon>
    </lineage>
</organism>
<dbReference type="EMBL" id="CP000011">
    <property type="protein sequence ID" value="AAU46667.1"/>
    <property type="molecule type" value="Genomic_DNA"/>
</dbReference>
<name>A0A0H2WDU2_BURMA</name>
<dbReference type="AlphaFoldDB" id="A0A0H2WDU2"/>